<keyword evidence="1" id="KW-1185">Reference proteome</keyword>
<sequence>MNGKDVPEGKHPWAVAFVDDDKGNCKKGDDIAVMELDSPIDEKIATYICLSENGDSGGGLVGVHDLQYFLFGVLSFGTPCANLKNAPSQNATKIKKSQIFTRIASHLDEIKGLIKG</sequence>
<proteinExistence type="predicted"/>
<evidence type="ECO:0000313" key="2">
    <source>
        <dbReference type="WBParaSite" id="ACRNAN_scaffold846.g13557.t1"/>
    </source>
</evidence>
<dbReference type="AlphaFoldDB" id="A0A914EIZ0"/>
<name>A0A914EIZ0_9BILA</name>
<dbReference type="Proteomes" id="UP000887540">
    <property type="component" value="Unplaced"/>
</dbReference>
<evidence type="ECO:0000313" key="1">
    <source>
        <dbReference type="Proteomes" id="UP000887540"/>
    </source>
</evidence>
<dbReference type="Gene3D" id="2.40.10.10">
    <property type="entry name" value="Trypsin-like serine proteases"/>
    <property type="match status" value="1"/>
</dbReference>
<dbReference type="SUPFAM" id="SSF50494">
    <property type="entry name" value="Trypsin-like serine proteases"/>
    <property type="match status" value="1"/>
</dbReference>
<organism evidence="1 2">
    <name type="scientific">Acrobeloides nanus</name>
    <dbReference type="NCBI Taxonomy" id="290746"/>
    <lineage>
        <taxon>Eukaryota</taxon>
        <taxon>Metazoa</taxon>
        <taxon>Ecdysozoa</taxon>
        <taxon>Nematoda</taxon>
        <taxon>Chromadorea</taxon>
        <taxon>Rhabditida</taxon>
        <taxon>Tylenchina</taxon>
        <taxon>Cephalobomorpha</taxon>
        <taxon>Cephaloboidea</taxon>
        <taxon>Cephalobidae</taxon>
        <taxon>Acrobeloides</taxon>
    </lineage>
</organism>
<protein>
    <submittedName>
        <fullName evidence="2">Peptidase S1 domain-containing protein</fullName>
    </submittedName>
</protein>
<dbReference type="InterPro" id="IPR043504">
    <property type="entry name" value="Peptidase_S1_PA_chymotrypsin"/>
</dbReference>
<dbReference type="InterPro" id="IPR009003">
    <property type="entry name" value="Peptidase_S1_PA"/>
</dbReference>
<dbReference type="WBParaSite" id="ACRNAN_scaffold846.g13557.t1">
    <property type="protein sequence ID" value="ACRNAN_scaffold846.g13557.t1"/>
    <property type="gene ID" value="ACRNAN_scaffold846.g13557"/>
</dbReference>
<reference evidence="2" key="1">
    <citation type="submission" date="2022-11" db="UniProtKB">
        <authorList>
            <consortium name="WormBaseParasite"/>
        </authorList>
    </citation>
    <scope>IDENTIFICATION</scope>
</reference>
<accession>A0A914EIZ0</accession>